<keyword evidence="1" id="KW-0614">Plasmid</keyword>
<protein>
    <submittedName>
        <fullName evidence="1">Uncharacterized protein</fullName>
    </submittedName>
</protein>
<proteinExistence type="predicted"/>
<dbReference type="KEGG" id="brv:CFK39_15815"/>
<sequence>MSTITRTRGITATLIPDHALRAAIGSHLGIDADEIQPEQTWLIDRGEGDGPRYAITGTEGVGHAPGDGDPFEVCTRYLDGFYRIPVAALVASADGGEAWDLADVVRTFGTRLEGNFHSLHRWALRQN</sequence>
<keyword evidence="2" id="KW-1185">Reference proteome</keyword>
<name>A0A220UGQ6_9MICO</name>
<accession>A0A220UGQ6</accession>
<dbReference type="AlphaFoldDB" id="A0A220UGQ6"/>
<reference evidence="1 2" key="1">
    <citation type="submission" date="2017-07" db="EMBL/GenBank/DDBJ databases">
        <title>Brachybacterium sp. VR2415.</title>
        <authorList>
            <person name="Tak E.J."/>
            <person name="Bae J.-W."/>
        </authorList>
    </citation>
    <scope>NUCLEOTIDE SEQUENCE [LARGE SCALE GENOMIC DNA]</scope>
    <source>
        <strain evidence="1 2">VR2415</strain>
        <plasmid evidence="2">unnamed1 sequence</plasmid>
    </source>
</reference>
<dbReference type="RefSeq" id="WP_089066540.1">
    <property type="nucleotide sequence ID" value="NZ_CP022317.1"/>
</dbReference>
<gene>
    <name evidence="1" type="ORF">CFK39_15815</name>
</gene>
<organism evidence="1 2">
    <name type="scientific">Brachybacterium avium</name>
    <dbReference type="NCBI Taxonomy" id="2017485"/>
    <lineage>
        <taxon>Bacteria</taxon>
        <taxon>Bacillati</taxon>
        <taxon>Actinomycetota</taxon>
        <taxon>Actinomycetes</taxon>
        <taxon>Micrococcales</taxon>
        <taxon>Dermabacteraceae</taxon>
        <taxon>Brachybacterium</taxon>
    </lineage>
</organism>
<dbReference type="EMBL" id="CP022317">
    <property type="protein sequence ID" value="ASK67309.1"/>
    <property type="molecule type" value="Genomic_DNA"/>
</dbReference>
<evidence type="ECO:0000313" key="1">
    <source>
        <dbReference type="EMBL" id="ASK67309.1"/>
    </source>
</evidence>
<evidence type="ECO:0000313" key="2">
    <source>
        <dbReference type="Proteomes" id="UP000198398"/>
    </source>
</evidence>
<dbReference type="Proteomes" id="UP000198398">
    <property type="component" value="Plasmid unnamed1"/>
</dbReference>
<geneLocation type="plasmid" evidence="2">
    <name>unnamed1 sequence</name>
</geneLocation>
<dbReference type="OrthoDB" id="5121087at2"/>